<comment type="caution">
    <text evidence="2">The sequence shown here is derived from an EMBL/GenBank/DDBJ whole genome shotgun (WGS) entry which is preliminary data.</text>
</comment>
<keyword evidence="2" id="KW-0808">Transferase</keyword>
<dbReference type="GO" id="GO:0050462">
    <property type="term" value="F:N-acetylneuraminate synthase activity"/>
    <property type="evidence" value="ECO:0007669"/>
    <property type="project" value="UniProtKB-EC"/>
</dbReference>
<accession>A0A7W8P3V7</accession>
<dbReference type="RefSeq" id="WP_184227275.1">
    <property type="nucleotide sequence ID" value="NZ_JACHDE010000009.1"/>
</dbReference>
<protein>
    <submittedName>
        <fullName evidence="2">N-acetylneuraminate synthase</fullName>
        <ecNumber evidence="2">2.5.1.56</ecNumber>
    </submittedName>
</protein>
<dbReference type="PANTHER" id="PTHR42966:SF3">
    <property type="entry name" value="BLR5971 PROTEIN"/>
    <property type="match status" value="1"/>
</dbReference>
<dbReference type="AlphaFoldDB" id="A0A7W8P3V7"/>
<evidence type="ECO:0000259" key="1">
    <source>
        <dbReference type="Pfam" id="PF03102"/>
    </source>
</evidence>
<dbReference type="Proteomes" id="UP000592820">
    <property type="component" value="Unassembled WGS sequence"/>
</dbReference>
<feature type="domain" description="PseI/NeuA/B-like" evidence="1">
    <location>
        <begin position="24"/>
        <end position="255"/>
    </location>
</feature>
<dbReference type="InterPro" id="IPR051690">
    <property type="entry name" value="PseI-like"/>
</dbReference>
<sequence>MTPEFVAEFTTNHMGNLNVLLRMAEEAAAAGCDYIKMQKKDVAVFYSQDKLAAPYLSPYGKTYGDYRRVFEFGQEDFERFDRKCRSLNIPWFCTVQDAPSLEFMLGFNLPIYKVASCNARNVPFLRDVATRVPTSKRIVLSVGGSTLDEIETALSIFPVHQITVLHAVAEYPCGSESLRLGNIEKLKALFESNRVSIGYSGHEEGLAASYAAADLGACMIERHFCLSRHSFVHHIECSLEPSEFARLVRVIRSGESLKPSYRELPDAAFHSDFGMSEVERSFLTENRYGRRYLDGRNIHGQ</sequence>
<name>A0A7W8P3V7_9BURK</name>
<dbReference type="EMBL" id="JACHDE010000009">
    <property type="protein sequence ID" value="MBB5402646.1"/>
    <property type="molecule type" value="Genomic_DNA"/>
</dbReference>
<dbReference type="EC" id="2.5.1.56" evidence="2"/>
<dbReference type="SUPFAM" id="SSF51569">
    <property type="entry name" value="Aldolase"/>
    <property type="match status" value="1"/>
</dbReference>
<dbReference type="GO" id="GO:0016051">
    <property type="term" value="P:carbohydrate biosynthetic process"/>
    <property type="evidence" value="ECO:0007669"/>
    <property type="project" value="InterPro"/>
</dbReference>
<evidence type="ECO:0000313" key="3">
    <source>
        <dbReference type="Proteomes" id="UP000592820"/>
    </source>
</evidence>
<reference evidence="2 3" key="1">
    <citation type="submission" date="2020-08" db="EMBL/GenBank/DDBJ databases">
        <title>Genomic Encyclopedia of Type Strains, Phase IV (KMG-V): Genome sequencing to study the core and pangenomes of soil and plant-associated prokaryotes.</title>
        <authorList>
            <person name="Whitman W."/>
        </authorList>
    </citation>
    <scope>NUCLEOTIDE SEQUENCE [LARGE SCALE GENOMIC DNA]</scope>
    <source>
        <strain evidence="2 3">JPY162</strain>
    </source>
</reference>
<dbReference type="GO" id="GO:0047444">
    <property type="term" value="F:N-acylneuraminate-9-phosphate synthase activity"/>
    <property type="evidence" value="ECO:0007669"/>
    <property type="project" value="TreeGrafter"/>
</dbReference>
<dbReference type="Pfam" id="PF03102">
    <property type="entry name" value="NeuB"/>
    <property type="match status" value="1"/>
</dbReference>
<evidence type="ECO:0000313" key="2">
    <source>
        <dbReference type="EMBL" id="MBB5402646.1"/>
    </source>
</evidence>
<dbReference type="InterPro" id="IPR013132">
    <property type="entry name" value="PseI/NeuA/B-like_N"/>
</dbReference>
<dbReference type="PANTHER" id="PTHR42966">
    <property type="entry name" value="N-ACETYLNEURAMINATE SYNTHASE"/>
    <property type="match status" value="1"/>
</dbReference>
<dbReference type="Gene3D" id="3.20.20.70">
    <property type="entry name" value="Aldolase class I"/>
    <property type="match status" value="1"/>
</dbReference>
<gene>
    <name evidence="2" type="ORF">HDG41_004732</name>
</gene>
<proteinExistence type="predicted"/>
<dbReference type="InterPro" id="IPR013785">
    <property type="entry name" value="Aldolase_TIM"/>
</dbReference>
<organism evidence="2 3">
    <name type="scientific">Paraburkholderia youngii</name>
    <dbReference type="NCBI Taxonomy" id="2782701"/>
    <lineage>
        <taxon>Bacteria</taxon>
        <taxon>Pseudomonadati</taxon>
        <taxon>Pseudomonadota</taxon>
        <taxon>Betaproteobacteria</taxon>
        <taxon>Burkholderiales</taxon>
        <taxon>Burkholderiaceae</taxon>
        <taxon>Paraburkholderia</taxon>
    </lineage>
</organism>